<keyword evidence="10" id="KW-1185">Reference proteome</keyword>
<dbReference type="Proteomes" id="UP000317982">
    <property type="component" value="Unassembled WGS sequence"/>
</dbReference>
<reference evidence="9 10" key="1">
    <citation type="submission" date="2019-07" db="EMBL/GenBank/DDBJ databases">
        <title>Cryptosporangium phraense sp. nov., isolated from plant litter.</title>
        <authorList>
            <person name="Suriyachadkun C."/>
        </authorList>
    </citation>
    <scope>NUCLEOTIDE SEQUENCE [LARGE SCALE GENOMIC DNA]</scope>
    <source>
        <strain evidence="9 10">A-T 5661</strain>
    </source>
</reference>
<dbReference type="InParanoid" id="A0A545AH34"/>
<sequence>MSGAAGPLTGEMCRLTIVGPTTQIELAVPVHIALVDLLPTVLGHLDASLAVSGLAHGGWVLQRLGEDPLDEDLGTAALGLRDGDIICLRPRDDALAPVDFDDLVDGVAVGIRDRSEQWRPEHTRRMLLAVVLPALAVGAFALLLPGAELWRTVAAGVTALVLVGGVAAAARAVGDKQAARLLGVAAVTYAALAGLLLPAIADGTLIGAPQTLAAATLAALCALTTAAAGGVSGPELVSTAVAGALIAIGAGVAIGVPSGAAGGATVTLVLALILGSFVPRIAFRSSGMKMPELPRTTEEFQEGLDPEPAREVIEKTARADRIMTALYAGLAVVCAAALGTMLVDGVGWYPWALVAVASLLLLLHARVLRSARQRLSGALAGSFGLLALAVAGAVDGGETGRLIAPGASVVLVALIVTAAITVPGRRFAPQWGRSAEILHTILAVAVVPIAFGLLGVYTYLRGLGG</sequence>
<feature type="transmembrane region" description="Helical" evidence="7">
    <location>
        <begin position="406"/>
        <end position="425"/>
    </location>
</feature>
<feature type="transmembrane region" description="Helical" evidence="7">
    <location>
        <begin position="375"/>
        <end position="394"/>
    </location>
</feature>
<dbReference type="EMBL" id="VIRS01000037">
    <property type="protein sequence ID" value="TQS40627.1"/>
    <property type="molecule type" value="Genomic_DNA"/>
</dbReference>
<dbReference type="NCBIfam" id="TIGR03920">
    <property type="entry name" value="T7SS_EccD"/>
    <property type="match status" value="1"/>
</dbReference>
<dbReference type="AlphaFoldDB" id="A0A545AH34"/>
<keyword evidence="3" id="KW-1003">Cell membrane</keyword>
<feature type="transmembrane region" description="Helical" evidence="7">
    <location>
        <begin position="207"/>
        <end position="229"/>
    </location>
</feature>
<gene>
    <name evidence="9" type="primary">eccD</name>
    <name evidence="9" type="ORF">FL583_33835</name>
</gene>
<organism evidence="9 10">
    <name type="scientific">Cryptosporangium phraense</name>
    <dbReference type="NCBI Taxonomy" id="2593070"/>
    <lineage>
        <taxon>Bacteria</taxon>
        <taxon>Bacillati</taxon>
        <taxon>Actinomycetota</taxon>
        <taxon>Actinomycetes</taxon>
        <taxon>Cryptosporangiales</taxon>
        <taxon>Cryptosporangiaceae</taxon>
        <taxon>Cryptosporangium</taxon>
    </lineage>
</organism>
<name>A0A545AH34_9ACTN</name>
<comment type="caution">
    <text evidence="9">The sequence shown here is derived from an EMBL/GenBank/DDBJ whole genome shotgun (WGS) entry which is preliminary data.</text>
</comment>
<comment type="subcellular location">
    <subcellularLocation>
        <location evidence="1">Cell membrane</location>
        <topology evidence="1">Multi-pass membrane protein</topology>
    </subcellularLocation>
</comment>
<feature type="transmembrane region" description="Helical" evidence="7">
    <location>
        <begin position="181"/>
        <end position="201"/>
    </location>
</feature>
<evidence type="ECO:0000256" key="1">
    <source>
        <dbReference type="ARBA" id="ARBA00004651"/>
    </source>
</evidence>
<evidence type="ECO:0000259" key="8">
    <source>
        <dbReference type="Pfam" id="PF19053"/>
    </source>
</evidence>
<feature type="transmembrane region" description="Helical" evidence="7">
    <location>
        <begin position="262"/>
        <end position="283"/>
    </location>
</feature>
<comment type="similarity">
    <text evidence="2">Belongs to the EccD/Snm4 family.</text>
</comment>
<dbReference type="Gene3D" id="3.10.20.90">
    <property type="entry name" value="Phosphatidylinositol 3-kinase Catalytic Subunit, Chain A, domain 1"/>
    <property type="match status" value="1"/>
</dbReference>
<dbReference type="GO" id="GO:0005886">
    <property type="term" value="C:plasma membrane"/>
    <property type="evidence" value="ECO:0007669"/>
    <property type="project" value="UniProtKB-SubCell"/>
</dbReference>
<evidence type="ECO:0000256" key="3">
    <source>
        <dbReference type="ARBA" id="ARBA00022475"/>
    </source>
</evidence>
<dbReference type="PIRSF" id="PIRSF017804">
    <property type="entry name" value="Secretion_EccD1"/>
    <property type="match status" value="1"/>
</dbReference>
<feature type="transmembrane region" description="Helical" evidence="7">
    <location>
        <begin position="153"/>
        <end position="174"/>
    </location>
</feature>
<evidence type="ECO:0000256" key="2">
    <source>
        <dbReference type="ARBA" id="ARBA00006162"/>
    </source>
</evidence>
<evidence type="ECO:0000313" key="9">
    <source>
        <dbReference type="EMBL" id="TQS40627.1"/>
    </source>
</evidence>
<dbReference type="OrthoDB" id="4775372at2"/>
<feature type="transmembrane region" description="Helical" evidence="7">
    <location>
        <begin position="437"/>
        <end position="460"/>
    </location>
</feature>
<feature type="transmembrane region" description="Helical" evidence="7">
    <location>
        <begin position="126"/>
        <end position="147"/>
    </location>
</feature>
<proteinExistence type="inferred from homology"/>
<feature type="transmembrane region" description="Helical" evidence="7">
    <location>
        <begin position="236"/>
        <end position="256"/>
    </location>
</feature>
<keyword evidence="6 7" id="KW-0472">Membrane</keyword>
<dbReference type="Pfam" id="PF08817">
    <property type="entry name" value="YukD"/>
    <property type="match status" value="1"/>
</dbReference>
<protein>
    <submittedName>
        <fullName evidence="9">Type VII secretion integral membrane protein EccD</fullName>
    </submittedName>
</protein>
<evidence type="ECO:0000256" key="5">
    <source>
        <dbReference type="ARBA" id="ARBA00022989"/>
    </source>
</evidence>
<feature type="transmembrane region" description="Helical" evidence="7">
    <location>
        <begin position="324"/>
        <end position="342"/>
    </location>
</feature>
<feature type="transmembrane region" description="Helical" evidence="7">
    <location>
        <begin position="348"/>
        <end position="368"/>
    </location>
</feature>
<dbReference type="InterPro" id="IPR044049">
    <property type="entry name" value="EccD_transm"/>
</dbReference>
<keyword evidence="4 7" id="KW-0812">Transmembrane</keyword>
<accession>A0A545AH34</accession>
<keyword evidence="5 7" id="KW-1133">Transmembrane helix</keyword>
<dbReference type="Pfam" id="PF19053">
    <property type="entry name" value="EccD"/>
    <property type="match status" value="1"/>
</dbReference>
<feature type="domain" description="EccD-like transmembrane" evidence="8">
    <location>
        <begin position="123"/>
        <end position="463"/>
    </location>
</feature>
<evidence type="ECO:0000256" key="6">
    <source>
        <dbReference type="ARBA" id="ARBA00023136"/>
    </source>
</evidence>
<dbReference type="InterPro" id="IPR024962">
    <property type="entry name" value="YukD-like"/>
</dbReference>
<dbReference type="InterPro" id="IPR006707">
    <property type="entry name" value="T7SS_EccD"/>
</dbReference>
<evidence type="ECO:0000256" key="4">
    <source>
        <dbReference type="ARBA" id="ARBA00022692"/>
    </source>
</evidence>
<evidence type="ECO:0000313" key="10">
    <source>
        <dbReference type="Proteomes" id="UP000317982"/>
    </source>
</evidence>
<evidence type="ECO:0000256" key="7">
    <source>
        <dbReference type="SAM" id="Phobius"/>
    </source>
</evidence>